<accession>A0ACC0NWX0</accession>
<reference evidence="1" key="1">
    <citation type="submission" date="2022-02" db="EMBL/GenBank/DDBJ databases">
        <title>Plant Genome Project.</title>
        <authorList>
            <person name="Zhang R.-G."/>
        </authorList>
    </citation>
    <scope>NUCLEOTIDE SEQUENCE</scope>
    <source>
        <strain evidence="1">AT1</strain>
    </source>
</reference>
<protein>
    <submittedName>
        <fullName evidence="1">Uncharacterized protein</fullName>
    </submittedName>
</protein>
<evidence type="ECO:0000313" key="1">
    <source>
        <dbReference type="EMBL" id="KAI8557022.1"/>
    </source>
</evidence>
<organism evidence="1 2">
    <name type="scientific">Rhododendron molle</name>
    <name type="common">Chinese azalea</name>
    <name type="synonym">Azalea mollis</name>
    <dbReference type="NCBI Taxonomy" id="49168"/>
    <lineage>
        <taxon>Eukaryota</taxon>
        <taxon>Viridiplantae</taxon>
        <taxon>Streptophyta</taxon>
        <taxon>Embryophyta</taxon>
        <taxon>Tracheophyta</taxon>
        <taxon>Spermatophyta</taxon>
        <taxon>Magnoliopsida</taxon>
        <taxon>eudicotyledons</taxon>
        <taxon>Gunneridae</taxon>
        <taxon>Pentapetalae</taxon>
        <taxon>asterids</taxon>
        <taxon>Ericales</taxon>
        <taxon>Ericaceae</taxon>
        <taxon>Ericoideae</taxon>
        <taxon>Rhodoreae</taxon>
        <taxon>Rhododendron</taxon>
    </lineage>
</organism>
<gene>
    <name evidence="1" type="ORF">RHMOL_Rhmol05G0301700</name>
</gene>
<dbReference type="EMBL" id="CM046392">
    <property type="protein sequence ID" value="KAI8557022.1"/>
    <property type="molecule type" value="Genomic_DNA"/>
</dbReference>
<dbReference type="Proteomes" id="UP001062846">
    <property type="component" value="Chromosome 5"/>
</dbReference>
<comment type="caution">
    <text evidence="1">The sequence shown here is derived from an EMBL/GenBank/DDBJ whole genome shotgun (WGS) entry which is preliminary data.</text>
</comment>
<proteinExistence type="predicted"/>
<keyword evidence="2" id="KW-1185">Reference proteome</keyword>
<sequence>MSADYYKILQVDRNSTDDNLKKAYRKLVAKFKEISEAYHVLSDPQKRAVYDKYGEEGLKRRFSPRRAEFVSGGNGSPSSNRMNPLSQDDIFREFLGHLRPSGGGSRAGGTSSGSQGNNMRATTVEELLTIDIKPGWKKGTKITFPEKGNEQRGVLPSDLVFVIDEKPHGVFQKGRQRSSYHPEDLPRGSSDRVHGRGHDPRWPETDGSHQHHHQSRPRRSSNRGGHADTQGAVEERQLDDQVRRVPQQAHFGAEKWHQEIADIVVACASSSTDLDRCKLKLVFPLLHCLAL</sequence>
<name>A0ACC0NWX0_RHOML</name>
<evidence type="ECO:0000313" key="2">
    <source>
        <dbReference type="Proteomes" id="UP001062846"/>
    </source>
</evidence>